<evidence type="ECO:0000313" key="2">
    <source>
        <dbReference type="EMBL" id="GGO87108.1"/>
    </source>
</evidence>
<feature type="region of interest" description="Disordered" evidence="1">
    <location>
        <begin position="1"/>
        <end position="57"/>
    </location>
</feature>
<dbReference type="EMBL" id="BMLT01000012">
    <property type="protein sequence ID" value="GGO87108.1"/>
    <property type="molecule type" value="Genomic_DNA"/>
</dbReference>
<reference evidence="2 3" key="1">
    <citation type="journal article" date="2014" name="Int. J. Syst. Evol. Microbiol.">
        <title>Complete genome sequence of Corynebacterium casei LMG S-19264T (=DSM 44701T), isolated from a smear-ripened cheese.</title>
        <authorList>
            <consortium name="US DOE Joint Genome Institute (JGI-PGF)"/>
            <person name="Walter F."/>
            <person name="Albersmeier A."/>
            <person name="Kalinowski J."/>
            <person name="Ruckert C."/>
        </authorList>
    </citation>
    <scope>NUCLEOTIDE SEQUENCE [LARGE SCALE GENOMIC DNA]</scope>
    <source>
        <strain evidence="2 3">CGMCC 1.7286</strain>
    </source>
</reference>
<dbReference type="Proteomes" id="UP000599578">
    <property type="component" value="Unassembled WGS sequence"/>
</dbReference>
<comment type="caution">
    <text evidence="2">The sequence shown here is derived from an EMBL/GenBank/DDBJ whole genome shotgun (WGS) entry which is preliminary data.</text>
</comment>
<name>A0A917ZNB2_9GAMM</name>
<evidence type="ECO:0000313" key="3">
    <source>
        <dbReference type="Proteomes" id="UP000599578"/>
    </source>
</evidence>
<feature type="compositionally biased region" description="Basic and acidic residues" evidence="1">
    <location>
        <begin position="1"/>
        <end position="14"/>
    </location>
</feature>
<protein>
    <submittedName>
        <fullName evidence="2">Uncharacterized protein</fullName>
    </submittedName>
</protein>
<dbReference type="RefSeq" id="WP_188862356.1">
    <property type="nucleotide sequence ID" value="NZ_BMLT01000012.1"/>
</dbReference>
<gene>
    <name evidence="2" type="ORF">GCM10011348_39530</name>
</gene>
<evidence type="ECO:0000256" key="1">
    <source>
        <dbReference type="SAM" id="MobiDB-lite"/>
    </source>
</evidence>
<sequence>MASNDDHDRQHRNWMDVTGTALHPVHSASGYKGAPRRPLIRPRPAPSQQETGAAQKG</sequence>
<feature type="compositionally biased region" description="Polar residues" evidence="1">
    <location>
        <begin position="47"/>
        <end position="57"/>
    </location>
</feature>
<organism evidence="2 3">
    <name type="scientific">Marinobacterium nitratireducens</name>
    <dbReference type="NCBI Taxonomy" id="518897"/>
    <lineage>
        <taxon>Bacteria</taxon>
        <taxon>Pseudomonadati</taxon>
        <taxon>Pseudomonadota</taxon>
        <taxon>Gammaproteobacteria</taxon>
        <taxon>Oceanospirillales</taxon>
        <taxon>Oceanospirillaceae</taxon>
        <taxon>Marinobacterium</taxon>
    </lineage>
</organism>
<proteinExistence type="predicted"/>
<keyword evidence="3" id="KW-1185">Reference proteome</keyword>
<accession>A0A917ZNB2</accession>
<dbReference type="AlphaFoldDB" id="A0A917ZNB2"/>